<dbReference type="EMBL" id="JBGMDY010000006">
    <property type="protein sequence ID" value="KAL2331781.1"/>
    <property type="molecule type" value="Genomic_DNA"/>
</dbReference>
<protein>
    <submittedName>
        <fullName evidence="2">Uncharacterized protein</fullName>
    </submittedName>
</protein>
<name>A0ABD1M7L6_9FABA</name>
<dbReference type="AlphaFoldDB" id="A0ABD1M7L6"/>
<reference evidence="2 3" key="1">
    <citation type="submission" date="2024-08" db="EMBL/GenBank/DDBJ databases">
        <title>Insights into the chromosomal genome structure of Flemingia macrophylla.</title>
        <authorList>
            <person name="Ding Y."/>
            <person name="Zhao Y."/>
            <person name="Bi W."/>
            <person name="Wu M."/>
            <person name="Zhao G."/>
            <person name="Gong Y."/>
            <person name="Li W."/>
            <person name="Zhang P."/>
        </authorList>
    </citation>
    <scope>NUCLEOTIDE SEQUENCE [LARGE SCALE GENOMIC DNA]</scope>
    <source>
        <strain evidence="2">DYQJB</strain>
        <tissue evidence="2">Leaf</tissue>
    </source>
</reference>
<feature type="region of interest" description="Disordered" evidence="1">
    <location>
        <begin position="37"/>
        <end position="56"/>
    </location>
</feature>
<keyword evidence="3" id="KW-1185">Reference proteome</keyword>
<dbReference type="Proteomes" id="UP001603857">
    <property type="component" value="Unassembled WGS sequence"/>
</dbReference>
<comment type="caution">
    <text evidence="2">The sequence shown here is derived from an EMBL/GenBank/DDBJ whole genome shotgun (WGS) entry which is preliminary data.</text>
</comment>
<organism evidence="2 3">
    <name type="scientific">Flemingia macrophylla</name>
    <dbReference type="NCBI Taxonomy" id="520843"/>
    <lineage>
        <taxon>Eukaryota</taxon>
        <taxon>Viridiplantae</taxon>
        <taxon>Streptophyta</taxon>
        <taxon>Embryophyta</taxon>
        <taxon>Tracheophyta</taxon>
        <taxon>Spermatophyta</taxon>
        <taxon>Magnoliopsida</taxon>
        <taxon>eudicotyledons</taxon>
        <taxon>Gunneridae</taxon>
        <taxon>Pentapetalae</taxon>
        <taxon>rosids</taxon>
        <taxon>fabids</taxon>
        <taxon>Fabales</taxon>
        <taxon>Fabaceae</taxon>
        <taxon>Papilionoideae</taxon>
        <taxon>50 kb inversion clade</taxon>
        <taxon>NPAAA clade</taxon>
        <taxon>indigoferoid/millettioid clade</taxon>
        <taxon>Phaseoleae</taxon>
        <taxon>Flemingia</taxon>
    </lineage>
</organism>
<proteinExistence type="predicted"/>
<evidence type="ECO:0000313" key="3">
    <source>
        <dbReference type="Proteomes" id="UP001603857"/>
    </source>
</evidence>
<gene>
    <name evidence="2" type="ORF">Fmac_019362</name>
</gene>
<accession>A0ABD1M7L6</accession>
<evidence type="ECO:0000256" key="1">
    <source>
        <dbReference type="SAM" id="MobiDB-lite"/>
    </source>
</evidence>
<evidence type="ECO:0000313" key="2">
    <source>
        <dbReference type="EMBL" id="KAL2331781.1"/>
    </source>
</evidence>
<sequence>MVDDRTVFSTSTTFWSMLFRRRRLPISLTRLWWSRPTPVPSKGKSKKRKEMPSSQVAAKKQNSKVPLFILIPAMLVPNLELFVPHTLMLRSFTSSSMDTAEFMNELVLSGVGKEFLREIGMKDKTDMFGELFLRLFDMIQDMVVLDAAERLREAKHKLESA</sequence>